<dbReference type="EMBL" id="JAIRAU010000001">
    <property type="protein sequence ID" value="MBZ5708163.1"/>
    <property type="molecule type" value="Genomic_DNA"/>
</dbReference>
<reference evidence="3" key="1">
    <citation type="submission" date="2021-08" db="EMBL/GenBank/DDBJ databases">
        <authorList>
            <person name="Stevens D.C."/>
        </authorList>
    </citation>
    <scope>NUCLEOTIDE SEQUENCE</scope>
    <source>
        <strain evidence="3">DSM 53165</strain>
    </source>
</reference>
<feature type="compositionally biased region" description="Low complexity" evidence="1">
    <location>
        <begin position="28"/>
        <end position="39"/>
    </location>
</feature>
<evidence type="ECO:0008006" key="5">
    <source>
        <dbReference type="Google" id="ProtNLM"/>
    </source>
</evidence>
<protein>
    <recommendedName>
        <fullName evidence="5">Outer membrane protein beta-barrel domain-containing protein</fullName>
    </recommendedName>
</protein>
<dbReference type="Proteomes" id="UP001139031">
    <property type="component" value="Unassembled WGS sequence"/>
</dbReference>
<evidence type="ECO:0000313" key="3">
    <source>
        <dbReference type="EMBL" id="MBZ5708163.1"/>
    </source>
</evidence>
<sequence length="254" mass="26570">MALSTLLALTVSCYVPEATTALAAWQPTAEPAAAPVAEEPVPKDSPPAATPEPTEVATSTPAAPAPAPTPAPDGGKPPDTQPVVRAAPGNWGMTFIFGGLGPLSVAGLGDQPLADGLMFTEIGVRRVFKRVVLPFSFGAGLTHRTREGTTRPEISAGVSGSIAVLKGFRVWRRIAPYYGGFFHVHYIDAPGPDNWLVNLSVGPILGIEYFLADRVSLYGQGVFAIGPDITRQSVQVVARAMMAAGGQLGLTFYF</sequence>
<name>A0ABS7TIV4_9BACT</name>
<proteinExistence type="predicted"/>
<keyword evidence="4" id="KW-1185">Reference proteome</keyword>
<feature type="compositionally biased region" description="Low complexity" evidence="1">
    <location>
        <begin position="51"/>
        <end position="62"/>
    </location>
</feature>
<evidence type="ECO:0000256" key="2">
    <source>
        <dbReference type="SAM" id="SignalP"/>
    </source>
</evidence>
<organism evidence="3 4">
    <name type="scientific">Nannocystis pusilla</name>
    <dbReference type="NCBI Taxonomy" id="889268"/>
    <lineage>
        <taxon>Bacteria</taxon>
        <taxon>Pseudomonadati</taxon>
        <taxon>Myxococcota</taxon>
        <taxon>Polyangia</taxon>
        <taxon>Nannocystales</taxon>
        <taxon>Nannocystaceae</taxon>
        <taxon>Nannocystis</taxon>
    </lineage>
</organism>
<evidence type="ECO:0000256" key="1">
    <source>
        <dbReference type="SAM" id="MobiDB-lite"/>
    </source>
</evidence>
<dbReference type="RefSeq" id="WP_224189917.1">
    <property type="nucleotide sequence ID" value="NZ_JAIRAU010000001.1"/>
</dbReference>
<gene>
    <name evidence="3" type="ORF">K7C98_02760</name>
</gene>
<feature type="chain" id="PRO_5046511327" description="Outer membrane protein beta-barrel domain-containing protein" evidence="2">
    <location>
        <begin position="24"/>
        <end position="254"/>
    </location>
</feature>
<accession>A0ABS7TIV4</accession>
<feature type="region of interest" description="Disordered" evidence="1">
    <location>
        <begin position="28"/>
        <end position="85"/>
    </location>
</feature>
<comment type="caution">
    <text evidence="3">The sequence shown here is derived from an EMBL/GenBank/DDBJ whole genome shotgun (WGS) entry which is preliminary data.</text>
</comment>
<evidence type="ECO:0000313" key="4">
    <source>
        <dbReference type="Proteomes" id="UP001139031"/>
    </source>
</evidence>
<feature type="signal peptide" evidence="2">
    <location>
        <begin position="1"/>
        <end position="23"/>
    </location>
</feature>
<keyword evidence="2" id="KW-0732">Signal</keyword>